<protein>
    <submittedName>
        <fullName evidence="2">TIGR03086 family metal-binding protein</fullName>
    </submittedName>
</protein>
<sequence>MTAMLDLGPAAQRLADLLDAIPDEQLTAPTPCAKYTLGDLLDHVDGLSRAFLIAARKTPLSEGSQPPSPDASRLGADWRTRIPEQLTTLAEAWRDPAAWEGMTEVGGVTMPASMIGRVGLNELTIHGWDIARATGQPFTADVQTLEGCREFVEPLSAPGQAPARQGIFGPAVDVPSDAPLLDRIVALTGRDPAWAAA</sequence>
<keyword evidence="3" id="KW-1185">Reference proteome</keyword>
<dbReference type="NCBIfam" id="TIGR03083">
    <property type="entry name" value="maleylpyruvate isomerase family mycothiol-dependent enzyme"/>
    <property type="match status" value="1"/>
</dbReference>
<dbReference type="NCBIfam" id="TIGR03086">
    <property type="entry name" value="TIGR03086 family metal-binding protein"/>
    <property type="match status" value="1"/>
</dbReference>
<organism evidence="2 3">
    <name type="scientific">Streptomyces fildesensis</name>
    <dbReference type="NCBI Taxonomy" id="375757"/>
    <lineage>
        <taxon>Bacteria</taxon>
        <taxon>Bacillati</taxon>
        <taxon>Actinomycetota</taxon>
        <taxon>Actinomycetes</taxon>
        <taxon>Kitasatosporales</taxon>
        <taxon>Streptomycetaceae</taxon>
        <taxon>Streptomyces</taxon>
    </lineage>
</organism>
<feature type="domain" description="Mycothiol-dependent maleylpyruvate isomerase metal-binding" evidence="1">
    <location>
        <begin position="8"/>
        <end position="131"/>
    </location>
</feature>
<evidence type="ECO:0000313" key="3">
    <source>
        <dbReference type="Proteomes" id="UP001614394"/>
    </source>
</evidence>
<evidence type="ECO:0000259" key="1">
    <source>
        <dbReference type="Pfam" id="PF11716"/>
    </source>
</evidence>
<dbReference type="Proteomes" id="UP001614394">
    <property type="component" value="Unassembled WGS sequence"/>
</dbReference>
<dbReference type="InterPro" id="IPR034660">
    <property type="entry name" value="DinB/YfiT-like"/>
</dbReference>
<dbReference type="InterPro" id="IPR024344">
    <property type="entry name" value="MDMPI_metal-binding"/>
</dbReference>
<dbReference type="InterPro" id="IPR017517">
    <property type="entry name" value="Maleyloyr_isom"/>
</dbReference>
<reference evidence="2 3" key="1">
    <citation type="submission" date="2024-10" db="EMBL/GenBank/DDBJ databases">
        <title>The Natural Products Discovery Center: Release of the First 8490 Sequenced Strains for Exploring Actinobacteria Biosynthetic Diversity.</title>
        <authorList>
            <person name="Kalkreuter E."/>
            <person name="Kautsar S.A."/>
            <person name="Yang D."/>
            <person name="Bader C.D."/>
            <person name="Teijaro C.N."/>
            <person name="Fluegel L."/>
            <person name="Davis C.M."/>
            <person name="Simpson J.R."/>
            <person name="Lauterbach L."/>
            <person name="Steele A.D."/>
            <person name="Gui C."/>
            <person name="Meng S."/>
            <person name="Li G."/>
            <person name="Viehrig K."/>
            <person name="Ye F."/>
            <person name="Su P."/>
            <person name="Kiefer A.F."/>
            <person name="Nichols A."/>
            <person name="Cepeda A.J."/>
            <person name="Yan W."/>
            <person name="Fan B."/>
            <person name="Jiang Y."/>
            <person name="Adhikari A."/>
            <person name="Zheng C.-J."/>
            <person name="Schuster L."/>
            <person name="Cowan T.M."/>
            <person name="Smanski M.J."/>
            <person name="Chevrette M.G."/>
            <person name="De Carvalho L.P.S."/>
            <person name="Shen B."/>
        </authorList>
    </citation>
    <scope>NUCLEOTIDE SEQUENCE [LARGE SCALE GENOMIC DNA]</scope>
    <source>
        <strain evidence="2 3">NPDC053399</strain>
    </source>
</reference>
<gene>
    <name evidence="2" type="ORF">ACIGXA_06200</name>
</gene>
<dbReference type="EMBL" id="JBITYG010000002">
    <property type="protein sequence ID" value="MFI9100096.1"/>
    <property type="molecule type" value="Genomic_DNA"/>
</dbReference>
<dbReference type="InterPro" id="IPR017520">
    <property type="entry name" value="CHP03086"/>
</dbReference>
<dbReference type="SUPFAM" id="SSF109854">
    <property type="entry name" value="DinB/YfiT-like putative metalloenzymes"/>
    <property type="match status" value="1"/>
</dbReference>
<dbReference type="RefSeq" id="WP_399644964.1">
    <property type="nucleotide sequence ID" value="NZ_JBITYG010000002.1"/>
</dbReference>
<dbReference type="Gene3D" id="1.20.120.450">
    <property type="entry name" value="dinb family like domain"/>
    <property type="match status" value="1"/>
</dbReference>
<dbReference type="Pfam" id="PF11716">
    <property type="entry name" value="MDMPI_N"/>
    <property type="match status" value="1"/>
</dbReference>
<accession>A0ABW8C3U9</accession>
<evidence type="ECO:0000313" key="2">
    <source>
        <dbReference type="EMBL" id="MFI9100096.1"/>
    </source>
</evidence>
<name>A0ABW8C3U9_9ACTN</name>
<proteinExistence type="predicted"/>
<comment type="caution">
    <text evidence="2">The sequence shown here is derived from an EMBL/GenBank/DDBJ whole genome shotgun (WGS) entry which is preliminary data.</text>
</comment>